<dbReference type="PANTHER" id="PTHR43791">
    <property type="entry name" value="PERMEASE-RELATED"/>
    <property type="match status" value="1"/>
</dbReference>
<organism evidence="9 10">
    <name type="scientific">Aureobasidium pullulans</name>
    <name type="common">Black yeast</name>
    <name type="synonym">Pullularia pullulans</name>
    <dbReference type="NCBI Taxonomy" id="5580"/>
    <lineage>
        <taxon>Eukaryota</taxon>
        <taxon>Fungi</taxon>
        <taxon>Dikarya</taxon>
        <taxon>Ascomycota</taxon>
        <taxon>Pezizomycotina</taxon>
        <taxon>Dothideomycetes</taxon>
        <taxon>Dothideomycetidae</taxon>
        <taxon>Dothideales</taxon>
        <taxon>Saccotheciaceae</taxon>
        <taxon>Aureobasidium</taxon>
    </lineage>
</organism>
<feature type="transmembrane region" description="Helical" evidence="7">
    <location>
        <begin position="211"/>
        <end position="236"/>
    </location>
</feature>
<dbReference type="EMBL" id="QZBD01000066">
    <property type="protein sequence ID" value="THY32008.1"/>
    <property type="molecule type" value="Genomic_DNA"/>
</dbReference>
<feature type="compositionally biased region" description="Basic and acidic residues" evidence="6">
    <location>
        <begin position="25"/>
        <end position="35"/>
    </location>
</feature>
<reference evidence="9 10" key="1">
    <citation type="submission" date="2018-10" db="EMBL/GenBank/DDBJ databases">
        <title>Fifty Aureobasidium pullulans genomes reveal a recombining polyextremotolerant generalist.</title>
        <authorList>
            <person name="Gostincar C."/>
            <person name="Turk M."/>
            <person name="Zajc J."/>
            <person name="Gunde-Cimerman N."/>
        </authorList>
    </citation>
    <scope>NUCLEOTIDE SEQUENCE [LARGE SCALE GENOMIC DNA]</scope>
    <source>
        <strain evidence="9 10">EXF-6604</strain>
    </source>
</reference>
<gene>
    <name evidence="9" type="ORF">D6D01_02732</name>
</gene>
<evidence type="ECO:0000256" key="4">
    <source>
        <dbReference type="ARBA" id="ARBA00022989"/>
    </source>
</evidence>
<feature type="transmembrane region" description="Helical" evidence="7">
    <location>
        <begin position="522"/>
        <end position="542"/>
    </location>
</feature>
<keyword evidence="2" id="KW-0813">Transport</keyword>
<feature type="transmembrane region" description="Helical" evidence="7">
    <location>
        <begin position="424"/>
        <end position="446"/>
    </location>
</feature>
<keyword evidence="4 7" id="KW-1133">Transmembrane helix</keyword>
<dbReference type="AlphaFoldDB" id="A0A4S9LQQ2"/>
<dbReference type="Proteomes" id="UP000306584">
    <property type="component" value="Unassembled WGS sequence"/>
</dbReference>
<feature type="transmembrane region" description="Helical" evidence="7">
    <location>
        <begin position="281"/>
        <end position="303"/>
    </location>
</feature>
<evidence type="ECO:0000259" key="8">
    <source>
        <dbReference type="PROSITE" id="PS50850"/>
    </source>
</evidence>
<proteinExistence type="predicted"/>
<evidence type="ECO:0000256" key="2">
    <source>
        <dbReference type="ARBA" id="ARBA00022448"/>
    </source>
</evidence>
<dbReference type="PROSITE" id="PS50850">
    <property type="entry name" value="MFS"/>
    <property type="match status" value="1"/>
</dbReference>
<feature type="transmembrane region" description="Helical" evidence="7">
    <location>
        <begin position="397"/>
        <end position="417"/>
    </location>
</feature>
<evidence type="ECO:0000256" key="5">
    <source>
        <dbReference type="ARBA" id="ARBA00023136"/>
    </source>
</evidence>
<name>A0A4S9LQQ2_AURPU</name>
<protein>
    <submittedName>
        <fullName evidence="9">Putative pantothenate transporter</fullName>
    </submittedName>
</protein>
<dbReference type="PANTHER" id="PTHR43791:SF65">
    <property type="entry name" value="MAJOR FACILITATOR SUPERFAMILY (MFS) PROFILE DOMAIN-CONTAINING PROTEIN-RELATED"/>
    <property type="match status" value="1"/>
</dbReference>
<evidence type="ECO:0000256" key="6">
    <source>
        <dbReference type="SAM" id="MobiDB-lite"/>
    </source>
</evidence>
<keyword evidence="3 7" id="KW-0812">Transmembrane</keyword>
<keyword evidence="5 7" id="KW-0472">Membrane</keyword>
<dbReference type="InterPro" id="IPR020846">
    <property type="entry name" value="MFS_dom"/>
</dbReference>
<comment type="caution">
    <text evidence="9">The sequence shown here is derived from an EMBL/GenBank/DDBJ whole genome shotgun (WGS) entry which is preliminary data.</text>
</comment>
<sequence length="580" mass="65587">MSEQVVSSKGAAGGKTDPQPAISIHELDKADKRESCSVTESSSLVELEESIDSHSLWPWGSSRKKPDPNSIATVRSVFDDPALAPYYTPKPEYENAHRFDVKERWTVREENTLRRAIDWKIFLWILVMFFGLNIDRGNLGNATADNLLDDLGITTNDYNNAQNMYRVGFLIAEIPSQMIGKKVGPDRWIPIQLIGWSLASGGQFFMHNKTGFFLCRFFIGLCMGGFIPDAVLYLSYFYTKREMPIRLALFWFVDTISGVIASFIAYGVLHLRGVAGKPGWAWLFLIEALISFIIGVLSFFFLVPGPTQTKTWFAPNGYFTEREEKIIVNKVLRDDPSKSDMHNREAISLKMLWTSLNDYDLWPIYIIGMLFEIPASPPKSYLSLSLKALGFSTFQTTLLGIPITIFAAINMLWVTYLTEKFHQIAIIGFLAQVWVLPMLIVEYTSAGSISHWGQYAVLFFLLGQPATHAAQVGWCSRLSNAVRTRAVSAAMYNITIQLSGIASSNIYRKDDKPLYKRGNGQLIAINIASMASYILAKVYYAYRNKQKRTAWSAMSKEQQAEYLKTTKDQGNKRLDFLFES</sequence>
<dbReference type="GO" id="GO:0016020">
    <property type="term" value="C:membrane"/>
    <property type="evidence" value="ECO:0007669"/>
    <property type="project" value="UniProtKB-SubCell"/>
</dbReference>
<dbReference type="GO" id="GO:0022857">
    <property type="term" value="F:transmembrane transporter activity"/>
    <property type="evidence" value="ECO:0007669"/>
    <property type="project" value="InterPro"/>
</dbReference>
<dbReference type="InterPro" id="IPR011701">
    <property type="entry name" value="MFS"/>
</dbReference>
<evidence type="ECO:0000256" key="1">
    <source>
        <dbReference type="ARBA" id="ARBA00004141"/>
    </source>
</evidence>
<evidence type="ECO:0000313" key="9">
    <source>
        <dbReference type="EMBL" id="THY32008.1"/>
    </source>
</evidence>
<evidence type="ECO:0000313" key="10">
    <source>
        <dbReference type="Proteomes" id="UP000306584"/>
    </source>
</evidence>
<comment type="subcellular location">
    <subcellularLocation>
        <location evidence="1">Membrane</location>
        <topology evidence="1">Multi-pass membrane protein</topology>
    </subcellularLocation>
</comment>
<accession>A0A4S9LQQ2</accession>
<evidence type="ECO:0000256" key="3">
    <source>
        <dbReference type="ARBA" id="ARBA00022692"/>
    </source>
</evidence>
<feature type="region of interest" description="Disordered" evidence="6">
    <location>
        <begin position="1"/>
        <end position="35"/>
    </location>
</feature>
<feature type="transmembrane region" description="Helical" evidence="7">
    <location>
        <begin position="248"/>
        <end position="269"/>
    </location>
</feature>
<feature type="transmembrane region" description="Helical" evidence="7">
    <location>
        <begin position="359"/>
        <end position="377"/>
    </location>
</feature>
<evidence type="ECO:0000256" key="7">
    <source>
        <dbReference type="SAM" id="Phobius"/>
    </source>
</evidence>
<dbReference type="SUPFAM" id="SSF103473">
    <property type="entry name" value="MFS general substrate transporter"/>
    <property type="match status" value="1"/>
</dbReference>
<dbReference type="Gene3D" id="1.20.1250.20">
    <property type="entry name" value="MFS general substrate transporter like domains"/>
    <property type="match status" value="1"/>
</dbReference>
<feature type="domain" description="Major facilitator superfamily (MFS) profile" evidence="8">
    <location>
        <begin position="121"/>
        <end position="580"/>
    </location>
</feature>
<dbReference type="Pfam" id="PF07690">
    <property type="entry name" value="MFS_1"/>
    <property type="match status" value="1"/>
</dbReference>
<dbReference type="FunFam" id="1.20.1250.20:FF:000106">
    <property type="entry name" value="MFS transporter, putative"/>
    <property type="match status" value="1"/>
</dbReference>
<dbReference type="InterPro" id="IPR036259">
    <property type="entry name" value="MFS_trans_sf"/>
</dbReference>